<sequence length="420" mass="45496">MRDGDNRNGSNTHSRRQFLARGTGVVAATGMAGLAGCIGGGGSGDNTALVGGIHDLSGATSDVGQPTGRGTRDALAWANENEDLGFEINHDWVDYAYDVPNAQNHYNSLTSGDNPPVIIGWGTADTEALASEVARDEIVYISASYSDKLLAEETPYNFFVNLDYTSQGRAHAEWIANNDSGATVAMIHNTTPFGESPVDGTEAYAEELGLDVADNITLGLGANTADTQVKRAMDNDVDYLIHQNTAAPMQVLMSSISDLGADITVMGLTWTVDEFRAQSVADAFEGVRYVNTNKSWNQVESESPEGWQIIEDSFEREGHDMSNPEIANINYVRGVAHALLAVEALKRVDDDGGDIQSGSAVREKLIEMDDFDARGLLPVTLDYQDGDRRATMFGQTYEVSDGEMVPDQEIELPRREEWLP</sequence>
<accession>A0A1G8RWC4</accession>
<evidence type="ECO:0000259" key="2">
    <source>
        <dbReference type="Pfam" id="PF13458"/>
    </source>
</evidence>
<dbReference type="RefSeq" id="WP_092698429.1">
    <property type="nucleotide sequence ID" value="NZ_FNFC01000001.1"/>
</dbReference>
<dbReference type="InterPro" id="IPR028081">
    <property type="entry name" value="Leu-bd"/>
</dbReference>
<evidence type="ECO:0000256" key="1">
    <source>
        <dbReference type="ARBA" id="ARBA00022729"/>
    </source>
</evidence>
<dbReference type="PANTHER" id="PTHR30483">
    <property type="entry name" value="LEUCINE-SPECIFIC-BINDING PROTEIN"/>
    <property type="match status" value="1"/>
</dbReference>
<dbReference type="Proteomes" id="UP000198856">
    <property type="component" value="Unassembled WGS sequence"/>
</dbReference>
<dbReference type="Pfam" id="PF13458">
    <property type="entry name" value="Peripla_BP_6"/>
    <property type="match status" value="1"/>
</dbReference>
<feature type="domain" description="Leucine-binding protein" evidence="2">
    <location>
        <begin position="50"/>
        <end position="397"/>
    </location>
</feature>
<gene>
    <name evidence="3" type="ORF">SAMN05216226_101157</name>
</gene>
<name>A0A1G8RWC4_9EURY</name>
<dbReference type="EMBL" id="FNFC01000001">
    <property type="protein sequence ID" value="SDJ21247.1"/>
    <property type="molecule type" value="Genomic_DNA"/>
</dbReference>
<dbReference type="InterPro" id="IPR028082">
    <property type="entry name" value="Peripla_BP_I"/>
</dbReference>
<evidence type="ECO:0000313" key="3">
    <source>
        <dbReference type="EMBL" id="SDJ21247.1"/>
    </source>
</evidence>
<organism evidence="3 4">
    <name type="scientific">Halovenus aranensis</name>
    <dbReference type="NCBI Taxonomy" id="890420"/>
    <lineage>
        <taxon>Archaea</taxon>
        <taxon>Methanobacteriati</taxon>
        <taxon>Methanobacteriota</taxon>
        <taxon>Stenosarchaea group</taxon>
        <taxon>Halobacteria</taxon>
        <taxon>Halobacteriales</taxon>
        <taxon>Haloarculaceae</taxon>
        <taxon>Halovenus</taxon>
    </lineage>
</organism>
<proteinExistence type="predicted"/>
<dbReference type="PANTHER" id="PTHR30483:SF38">
    <property type="entry name" value="BLR7848 PROTEIN"/>
    <property type="match status" value="1"/>
</dbReference>
<dbReference type="OrthoDB" id="21387at2157"/>
<protein>
    <submittedName>
        <fullName evidence="3">Amino acid/amide ABC transporter substrate-binding protein, HAAT family</fullName>
    </submittedName>
</protein>
<reference evidence="3 4" key="1">
    <citation type="submission" date="2016-10" db="EMBL/GenBank/DDBJ databases">
        <authorList>
            <person name="de Groot N.N."/>
        </authorList>
    </citation>
    <scope>NUCLEOTIDE SEQUENCE [LARGE SCALE GENOMIC DNA]</scope>
    <source>
        <strain evidence="3 4">IBRC-M10015</strain>
    </source>
</reference>
<dbReference type="SUPFAM" id="SSF53822">
    <property type="entry name" value="Periplasmic binding protein-like I"/>
    <property type="match status" value="1"/>
</dbReference>
<dbReference type="CDD" id="cd06334">
    <property type="entry name" value="PBP1_ABC_ligand_binding-like"/>
    <property type="match status" value="1"/>
</dbReference>
<dbReference type="InterPro" id="IPR051010">
    <property type="entry name" value="BCAA_transport"/>
</dbReference>
<dbReference type="STRING" id="890420.SAMN05216226_101157"/>
<dbReference type="AlphaFoldDB" id="A0A1G8RWC4"/>
<keyword evidence="4" id="KW-1185">Reference proteome</keyword>
<dbReference type="Gene3D" id="3.40.50.2300">
    <property type="match status" value="2"/>
</dbReference>
<evidence type="ECO:0000313" key="4">
    <source>
        <dbReference type="Proteomes" id="UP000198856"/>
    </source>
</evidence>
<keyword evidence="1" id="KW-0732">Signal</keyword>